<evidence type="ECO:0000313" key="2">
    <source>
        <dbReference type="EMBL" id="MYD89652.1"/>
    </source>
</evidence>
<proteinExistence type="predicted"/>
<comment type="caution">
    <text evidence="2">The sequence shown here is derived from an EMBL/GenBank/DDBJ whole genome shotgun (WGS) entry which is preliminary data.</text>
</comment>
<dbReference type="PANTHER" id="PTHR34611">
    <property type="match status" value="1"/>
</dbReference>
<dbReference type="EMBL" id="VXPY01000031">
    <property type="protein sequence ID" value="MYD89652.1"/>
    <property type="molecule type" value="Genomic_DNA"/>
</dbReference>
<dbReference type="Pfam" id="PF04754">
    <property type="entry name" value="Transposase_31"/>
    <property type="match status" value="1"/>
</dbReference>
<sequence length="357" mass="39943">MSPPQSTGNPFSHDRTLKSLFAERDVVRDLLDFHAADLFPDLQGFEPLELVSASTVTADATSPPHHEEAHRDIVWTLARKGEDGNRVLLHLEFQSRRDSRMTRRMFGYADGLLQRQPGLEVFGLVISTGLRHFGSWRQPVQSRPGSHGYGFRAGPLLDIHDYAVPVFPVNDYPLPLESLVTGIVALARIQAAIRRGANEAAEQILPLLREWIIPRVLRLSATLREAYGAWFKAAFDDLLRDQPDLRRELRKIIYIEEAEIVMNTFGNIIAAKEKEGEARGLALGEARGLELGEVRGEKRILVQFVAEFWGDDEAARFAQQLDSADPSQFPTIADLMRNQAGGQLPRLRENGRAGPGK</sequence>
<accession>A0A6B1DSJ7</accession>
<dbReference type="AlphaFoldDB" id="A0A6B1DSJ7"/>
<feature type="domain" description="Transposase (putative) YhgA-like" evidence="1">
    <location>
        <begin position="13"/>
        <end position="115"/>
    </location>
</feature>
<dbReference type="PANTHER" id="PTHR34611:SF2">
    <property type="entry name" value="INACTIVE RECOMBINATION-PROMOTING NUCLEASE-LIKE PROTEIN RPNE-RELATED"/>
    <property type="match status" value="1"/>
</dbReference>
<dbReference type="GO" id="GO:0006310">
    <property type="term" value="P:DNA recombination"/>
    <property type="evidence" value="ECO:0007669"/>
    <property type="project" value="TreeGrafter"/>
</dbReference>
<name>A0A6B1DSJ7_9CHLR</name>
<dbReference type="GO" id="GO:1990238">
    <property type="term" value="F:double-stranded DNA endonuclease activity"/>
    <property type="evidence" value="ECO:0007669"/>
    <property type="project" value="TreeGrafter"/>
</dbReference>
<dbReference type="InterPro" id="IPR006842">
    <property type="entry name" value="Transposase_31"/>
</dbReference>
<gene>
    <name evidence="2" type="ORF">F4Y08_04820</name>
</gene>
<reference evidence="2" key="1">
    <citation type="submission" date="2019-09" db="EMBL/GenBank/DDBJ databases">
        <title>Characterisation of the sponge microbiome using genome-centric metagenomics.</title>
        <authorList>
            <person name="Engelberts J.P."/>
            <person name="Robbins S.J."/>
            <person name="De Goeij J.M."/>
            <person name="Aranda M."/>
            <person name="Bell S.C."/>
            <person name="Webster N.S."/>
        </authorList>
    </citation>
    <scope>NUCLEOTIDE SEQUENCE</scope>
    <source>
        <strain evidence="2">SB0662_bin_9</strain>
    </source>
</reference>
<dbReference type="InterPro" id="IPR051699">
    <property type="entry name" value="Rpn/YhgA-like_nuclease"/>
</dbReference>
<evidence type="ECO:0000259" key="1">
    <source>
        <dbReference type="Pfam" id="PF04754"/>
    </source>
</evidence>
<protein>
    <submittedName>
        <fullName evidence="2">Rpn family recombination-promoting nuclease/putative transposase</fullName>
    </submittedName>
</protein>
<organism evidence="2">
    <name type="scientific">Caldilineaceae bacterium SB0662_bin_9</name>
    <dbReference type="NCBI Taxonomy" id="2605258"/>
    <lineage>
        <taxon>Bacteria</taxon>
        <taxon>Bacillati</taxon>
        <taxon>Chloroflexota</taxon>
        <taxon>Caldilineae</taxon>
        <taxon>Caldilineales</taxon>
        <taxon>Caldilineaceae</taxon>
    </lineage>
</organism>